<feature type="compositionally biased region" description="Polar residues" evidence="1">
    <location>
        <begin position="100"/>
        <end position="115"/>
    </location>
</feature>
<accession>A0A9D4IVK2</accession>
<feature type="region of interest" description="Disordered" evidence="1">
    <location>
        <begin position="19"/>
        <end position="78"/>
    </location>
</feature>
<proteinExistence type="predicted"/>
<sequence length="152" mass="16462">MHSPYRAYSDGEVYFRRRFVDGDDGSGESEADVSSDETDDGRSTISMNQPTDIVSTKQQTNTGATNQPTEESSAHAKLSEMAAILQDVVKELHLLKQTSQNNGGTVYSDNNNNKSAGAGEGESYDVPRPCTPISPRRRHKGVRYGSTASDGD</sequence>
<evidence type="ECO:0000256" key="1">
    <source>
        <dbReference type="SAM" id="MobiDB-lite"/>
    </source>
</evidence>
<evidence type="ECO:0000313" key="2">
    <source>
        <dbReference type="EMBL" id="KAH3789861.1"/>
    </source>
</evidence>
<reference evidence="2" key="1">
    <citation type="journal article" date="2019" name="bioRxiv">
        <title>The Genome of the Zebra Mussel, Dreissena polymorpha: A Resource for Invasive Species Research.</title>
        <authorList>
            <person name="McCartney M.A."/>
            <person name="Auch B."/>
            <person name="Kono T."/>
            <person name="Mallez S."/>
            <person name="Zhang Y."/>
            <person name="Obille A."/>
            <person name="Becker A."/>
            <person name="Abrahante J.E."/>
            <person name="Garbe J."/>
            <person name="Badalamenti J.P."/>
            <person name="Herman A."/>
            <person name="Mangelson H."/>
            <person name="Liachko I."/>
            <person name="Sullivan S."/>
            <person name="Sone E.D."/>
            <person name="Koren S."/>
            <person name="Silverstein K.A.T."/>
            <person name="Beckman K.B."/>
            <person name="Gohl D.M."/>
        </authorList>
    </citation>
    <scope>NUCLEOTIDE SEQUENCE</scope>
    <source>
        <strain evidence="2">Duluth1</strain>
        <tissue evidence="2">Whole animal</tissue>
    </source>
</reference>
<feature type="region of interest" description="Disordered" evidence="1">
    <location>
        <begin position="100"/>
        <end position="152"/>
    </location>
</feature>
<organism evidence="2 3">
    <name type="scientific">Dreissena polymorpha</name>
    <name type="common">Zebra mussel</name>
    <name type="synonym">Mytilus polymorpha</name>
    <dbReference type="NCBI Taxonomy" id="45954"/>
    <lineage>
        <taxon>Eukaryota</taxon>
        <taxon>Metazoa</taxon>
        <taxon>Spiralia</taxon>
        <taxon>Lophotrochozoa</taxon>
        <taxon>Mollusca</taxon>
        <taxon>Bivalvia</taxon>
        <taxon>Autobranchia</taxon>
        <taxon>Heteroconchia</taxon>
        <taxon>Euheterodonta</taxon>
        <taxon>Imparidentia</taxon>
        <taxon>Neoheterodontei</taxon>
        <taxon>Myida</taxon>
        <taxon>Dreissenoidea</taxon>
        <taxon>Dreissenidae</taxon>
        <taxon>Dreissena</taxon>
    </lineage>
</organism>
<evidence type="ECO:0000313" key="3">
    <source>
        <dbReference type="Proteomes" id="UP000828390"/>
    </source>
</evidence>
<feature type="compositionally biased region" description="Polar residues" evidence="1">
    <location>
        <begin position="43"/>
        <end position="71"/>
    </location>
</feature>
<dbReference type="AlphaFoldDB" id="A0A9D4IVK2"/>
<keyword evidence="3" id="KW-1185">Reference proteome</keyword>
<dbReference type="EMBL" id="JAIWYP010000008">
    <property type="protein sequence ID" value="KAH3789861.1"/>
    <property type="molecule type" value="Genomic_DNA"/>
</dbReference>
<comment type="caution">
    <text evidence="2">The sequence shown here is derived from an EMBL/GenBank/DDBJ whole genome shotgun (WGS) entry which is preliminary data.</text>
</comment>
<name>A0A9D4IVK2_DREPO</name>
<protein>
    <submittedName>
        <fullName evidence="2">Uncharacterized protein</fullName>
    </submittedName>
</protein>
<reference evidence="2" key="2">
    <citation type="submission" date="2020-11" db="EMBL/GenBank/DDBJ databases">
        <authorList>
            <person name="McCartney M.A."/>
            <person name="Auch B."/>
            <person name="Kono T."/>
            <person name="Mallez S."/>
            <person name="Becker A."/>
            <person name="Gohl D.M."/>
            <person name="Silverstein K.A.T."/>
            <person name="Koren S."/>
            <person name="Bechman K.B."/>
            <person name="Herman A."/>
            <person name="Abrahante J.E."/>
            <person name="Garbe J."/>
        </authorList>
    </citation>
    <scope>NUCLEOTIDE SEQUENCE</scope>
    <source>
        <strain evidence="2">Duluth1</strain>
        <tissue evidence="2">Whole animal</tissue>
    </source>
</reference>
<gene>
    <name evidence="2" type="ORF">DPMN_168050</name>
</gene>
<feature type="compositionally biased region" description="Acidic residues" evidence="1">
    <location>
        <begin position="22"/>
        <end position="39"/>
    </location>
</feature>
<dbReference type="Proteomes" id="UP000828390">
    <property type="component" value="Unassembled WGS sequence"/>
</dbReference>